<evidence type="ECO:0000256" key="1">
    <source>
        <dbReference type="SAM" id="MobiDB-lite"/>
    </source>
</evidence>
<reference evidence="2" key="1">
    <citation type="journal article" date="2019" name="Sci. Rep.">
        <title>Draft genome of Tanacetum cinerariifolium, the natural source of mosquito coil.</title>
        <authorList>
            <person name="Yamashiro T."/>
            <person name="Shiraishi A."/>
            <person name="Satake H."/>
            <person name="Nakayama K."/>
        </authorList>
    </citation>
    <scope>NUCLEOTIDE SEQUENCE</scope>
</reference>
<feature type="region of interest" description="Disordered" evidence="1">
    <location>
        <begin position="147"/>
        <end position="167"/>
    </location>
</feature>
<gene>
    <name evidence="2" type="ORF">Tci_497344</name>
</gene>
<feature type="compositionally biased region" description="Basic and acidic residues" evidence="1">
    <location>
        <begin position="17"/>
        <end position="27"/>
    </location>
</feature>
<name>A0A699IDY1_TANCI</name>
<feature type="region of interest" description="Disordered" evidence="1">
    <location>
        <begin position="1"/>
        <end position="27"/>
    </location>
</feature>
<protein>
    <submittedName>
        <fullName evidence="2">Uncharacterized protein</fullName>
    </submittedName>
</protein>
<organism evidence="2">
    <name type="scientific">Tanacetum cinerariifolium</name>
    <name type="common">Dalmatian daisy</name>
    <name type="synonym">Chrysanthemum cinerariifolium</name>
    <dbReference type="NCBI Taxonomy" id="118510"/>
    <lineage>
        <taxon>Eukaryota</taxon>
        <taxon>Viridiplantae</taxon>
        <taxon>Streptophyta</taxon>
        <taxon>Embryophyta</taxon>
        <taxon>Tracheophyta</taxon>
        <taxon>Spermatophyta</taxon>
        <taxon>Magnoliopsida</taxon>
        <taxon>eudicotyledons</taxon>
        <taxon>Gunneridae</taxon>
        <taxon>Pentapetalae</taxon>
        <taxon>asterids</taxon>
        <taxon>campanulids</taxon>
        <taxon>Asterales</taxon>
        <taxon>Asteraceae</taxon>
        <taxon>Asteroideae</taxon>
        <taxon>Anthemideae</taxon>
        <taxon>Anthemidinae</taxon>
        <taxon>Tanacetum</taxon>
    </lineage>
</organism>
<evidence type="ECO:0000313" key="2">
    <source>
        <dbReference type="EMBL" id="GEZ25371.1"/>
    </source>
</evidence>
<dbReference type="AlphaFoldDB" id="A0A699IDY1"/>
<accession>A0A699IDY1</accession>
<dbReference type="EMBL" id="BKCJ010257496">
    <property type="protein sequence ID" value="GEZ25371.1"/>
    <property type="molecule type" value="Genomic_DNA"/>
</dbReference>
<comment type="caution">
    <text evidence="2">The sequence shown here is derived from an EMBL/GenBank/DDBJ whole genome shotgun (WGS) entry which is preliminary data.</text>
</comment>
<sequence length="266" mass="31438">MAKRLHNKEVEQAAARKKQEQDDLKRAQELQQQYDQKQENIDWNVVAEQMQEKHLDNIRKYQSLKRKPISVAQARKNMIVYLKNMAGYKMAHFRCMTYDQVRLIFEREYNKVQAFLEPDRDEEPIKKRVAKETLLQESLKKLRAEIKVSGSESKQETPTIDPKELSEEDVQNIEKNYPLTDAVMILMLSTKLQVDEDCEMARDLVMKIFMEANKPKSRRTGVDAAQRLQENALRDYCCWLKYQCCWFKLMLLGKNDDAAEVIKKLL</sequence>
<proteinExistence type="predicted"/>